<dbReference type="NCBIfam" id="TIGR00543">
    <property type="entry name" value="isochor_syn"/>
    <property type="match status" value="1"/>
</dbReference>
<evidence type="ECO:0000259" key="6">
    <source>
        <dbReference type="Pfam" id="PF00425"/>
    </source>
</evidence>
<dbReference type="Pfam" id="PF00425">
    <property type="entry name" value="Chorismate_bind"/>
    <property type="match status" value="1"/>
</dbReference>
<evidence type="ECO:0000256" key="3">
    <source>
        <dbReference type="ARBA" id="ARBA00012824"/>
    </source>
</evidence>
<evidence type="ECO:0000313" key="7">
    <source>
        <dbReference type="EMBL" id="KRM36863.1"/>
    </source>
</evidence>
<evidence type="ECO:0000256" key="1">
    <source>
        <dbReference type="ARBA" id="ARBA00000799"/>
    </source>
</evidence>
<dbReference type="PANTHER" id="PTHR42839:SF2">
    <property type="entry name" value="ISOCHORISMATE SYNTHASE ENTC"/>
    <property type="match status" value="1"/>
</dbReference>
<evidence type="ECO:0000256" key="2">
    <source>
        <dbReference type="ARBA" id="ARBA00005297"/>
    </source>
</evidence>
<dbReference type="eggNOG" id="COG1169">
    <property type="taxonomic scope" value="Bacteria"/>
</dbReference>
<proteinExistence type="inferred from homology"/>
<dbReference type="GO" id="GO:0008909">
    <property type="term" value="F:isochorismate synthase activity"/>
    <property type="evidence" value="ECO:0007669"/>
    <property type="project" value="UniProtKB-EC"/>
</dbReference>
<evidence type="ECO:0000256" key="5">
    <source>
        <dbReference type="ARBA" id="ARBA00041564"/>
    </source>
</evidence>
<comment type="catalytic activity">
    <reaction evidence="1">
        <text>chorismate = isochorismate</text>
        <dbReference type="Rhea" id="RHEA:18985"/>
        <dbReference type="ChEBI" id="CHEBI:29748"/>
        <dbReference type="ChEBI" id="CHEBI:29780"/>
        <dbReference type="EC" id="5.4.4.2"/>
    </reaction>
</comment>
<accession>A0A0R1Y3Y1</accession>
<dbReference type="Gene3D" id="3.60.120.10">
    <property type="entry name" value="Anthranilate synthase"/>
    <property type="match status" value="1"/>
</dbReference>
<organism evidence="7 8">
    <name type="scientific">Agrilactobacillus composti DSM 18527 = JCM 14202</name>
    <dbReference type="NCBI Taxonomy" id="1423734"/>
    <lineage>
        <taxon>Bacteria</taxon>
        <taxon>Bacillati</taxon>
        <taxon>Bacillota</taxon>
        <taxon>Bacilli</taxon>
        <taxon>Lactobacillales</taxon>
        <taxon>Lactobacillaceae</taxon>
        <taxon>Agrilactobacillus</taxon>
    </lineage>
</organism>
<gene>
    <name evidence="7" type="ORF">FC83_GL002268</name>
</gene>
<comment type="caution">
    <text evidence="7">The sequence shown here is derived from an EMBL/GenBank/DDBJ whole genome shotgun (WGS) entry which is preliminary data.</text>
</comment>
<dbReference type="SUPFAM" id="SSF56322">
    <property type="entry name" value="ADC synthase"/>
    <property type="match status" value="1"/>
</dbReference>
<name>A0A0R1Y3Y1_9LACO</name>
<reference evidence="7 8" key="1">
    <citation type="journal article" date="2015" name="Genome Announc.">
        <title>Expanding the biotechnology potential of lactobacilli through comparative genomics of 213 strains and associated genera.</title>
        <authorList>
            <person name="Sun Z."/>
            <person name="Harris H.M."/>
            <person name="McCann A."/>
            <person name="Guo C."/>
            <person name="Argimon S."/>
            <person name="Zhang W."/>
            <person name="Yang X."/>
            <person name="Jeffery I.B."/>
            <person name="Cooney J.C."/>
            <person name="Kagawa T.F."/>
            <person name="Liu W."/>
            <person name="Song Y."/>
            <person name="Salvetti E."/>
            <person name="Wrobel A."/>
            <person name="Rasinkangas P."/>
            <person name="Parkhill J."/>
            <person name="Rea M.C."/>
            <person name="O'Sullivan O."/>
            <person name="Ritari J."/>
            <person name="Douillard F.P."/>
            <person name="Paul Ross R."/>
            <person name="Yang R."/>
            <person name="Briner A.E."/>
            <person name="Felis G.E."/>
            <person name="de Vos W.M."/>
            <person name="Barrangou R."/>
            <person name="Klaenhammer T.R."/>
            <person name="Caufield P.W."/>
            <person name="Cui Y."/>
            <person name="Zhang H."/>
            <person name="O'Toole P.W."/>
        </authorList>
    </citation>
    <scope>NUCLEOTIDE SEQUENCE [LARGE SCALE GENOMIC DNA]</scope>
    <source>
        <strain evidence="7 8">DSM 18527</strain>
    </source>
</reference>
<dbReference type="InterPro" id="IPR015890">
    <property type="entry name" value="Chorismate_C"/>
</dbReference>
<dbReference type="InterPro" id="IPR004561">
    <property type="entry name" value="IsoChor_synthase"/>
</dbReference>
<sequence>MYAYHKQVLKLTNLEQVLQIAPHYSDFFAFETPEHQIRFGLGTISSLTPHSPQTAFTDVKQWQIAQKTQIPAAIQNQAQIFGAYPFENQPSDQQNIWGNLAQGYFFLPQYTLIQQSPANFELLVLAQQPQQLSQAVADFLNLITLATKILPDTPVLETKQPLALDHWQQQVGVTVNLLQHQSSLKKVVLARALQTTSSSPISPEKSWLNARLMNPETYHVLLRHQKLAFLSATPERLIQFNQANFQTAAIAGTIARGKTPTEDLEFGNQLLADTKNRQEQAFVTKTILAILHQHQAKVHYANTPILLKNKNVQHLFTPIMGQLPTPAGIFDLIAALHPTPALGGVPKNEALAQIRHIEPLKRGLFGAPIGYLTFNHVGEFVVGIRSALLKTNQATLFAGAGIVADSLPTKEVKETALKFQPMLNTLYERTTVFNV</sequence>
<evidence type="ECO:0000256" key="4">
    <source>
        <dbReference type="ARBA" id="ARBA00023235"/>
    </source>
</evidence>
<evidence type="ECO:0000313" key="8">
    <source>
        <dbReference type="Proteomes" id="UP000051236"/>
    </source>
</evidence>
<dbReference type="InterPro" id="IPR005801">
    <property type="entry name" value="ADC_synthase"/>
</dbReference>
<dbReference type="RefSeq" id="WP_057002240.1">
    <property type="nucleotide sequence ID" value="NZ_AZGA01000001.1"/>
</dbReference>
<dbReference type="EC" id="5.4.4.2" evidence="3"/>
<feature type="domain" description="Chorismate-utilising enzyme C-terminal" evidence="6">
    <location>
        <begin position="165"/>
        <end position="418"/>
    </location>
</feature>
<dbReference type="STRING" id="1423734.FC83_GL002268"/>
<dbReference type="PATRIC" id="fig|1423734.3.peg.2292"/>
<keyword evidence="8" id="KW-1185">Reference proteome</keyword>
<dbReference type="AlphaFoldDB" id="A0A0R1Y3Y1"/>
<dbReference type="Proteomes" id="UP000051236">
    <property type="component" value="Unassembled WGS sequence"/>
</dbReference>
<dbReference type="EMBL" id="AZGA01000001">
    <property type="protein sequence ID" value="KRM36863.1"/>
    <property type="molecule type" value="Genomic_DNA"/>
</dbReference>
<dbReference type="PANTHER" id="PTHR42839">
    <property type="entry name" value="ISOCHORISMATE SYNTHASE ENTC"/>
    <property type="match status" value="1"/>
</dbReference>
<protein>
    <recommendedName>
        <fullName evidence="3">isochorismate synthase</fullName>
        <ecNumber evidence="3">5.4.4.2</ecNumber>
    </recommendedName>
    <alternativeName>
        <fullName evidence="5">Isochorismate mutase</fullName>
    </alternativeName>
</protein>
<comment type="similarity">
    <text evidence="2">Belongs to the isochorismate synthase family.</text>
</comment>
<keyword evidence="4" id="KW-0413">Isomerase</keyword>